<dbReference type="AlphaFoldDB" id="A0A7W9EFV6"/>
<accession>A0A7W9EFV6</accession>
<dbReference type="Proteomes" id="UP000549617">
    <property type="component" value="Unassembled WGS sequence"/>
</dbReference>
<sequence>MSGINQGEPSLADYSPSLQQAARALWGDDFWGRHAPRPVKPEAPRKRRAA</sequence>
<proteinExistence type="predicted"/>
<evidence type="ECO:0000313" key="2">
    <source>
        <dbReference type="EMBL" id="MBB5686420.1"/>
    </source>
</evidence>
<evidence type="ECO:0000256" key="1">
    <source>
        <dbReference type="SAM" id="MobiDB-lite"/>
    </source>
</evidence>
<evidence type="ECO:0000313" key="3">
    <source>
        <dbReference type="Proteomes" id="UP000549617"/>
    </source>
</evidence>
<reference evidence="2 3" key="1">
    <citation type="submission" date="2020-08" db="EMBL/GenBank/DDBJ databases">
        <title>Genomic Encyclopedia of Type Strains, Phase IV (KMG-IV): sequencing the most valuable type-strain genomes for metagenomic binning, comparative biology and taxonomic classification.</title>
        <authorList>
            <person name="Goeker M."/>
        </authorList>
    </citation>
    <scope>NUCLEOTIDE SEQUENCE [LARGE SCALE GENOMIC DNA]</scope>
    <source>
        <strain evidence="2 3">DSM 25079</strain>
    </source>
</reference>
<keyword evidence="3" id="KW-1185">Reference proteome</keyword>
<protein>
    <submittedName>
        <fullName evidence="2">Uncharacterized protein</fullName>
    </submittedName>
</protein>
<dbReference type="EMBL" id="JACIJC010000004">
    <property type="protein sequence ID" value="MBB5686420.1"/>
    <property type="molecule type" value="Genomic_DNA"/>
</dbReference>
<comment type="caution">
    <text evidence="2">The sequence shown here is derived from an EMBL/GenBank/DDBJ whole genome shotgun (WGS) entry which is preliminary data.</text>
</comment>
<gene>
    <name evidence="2" type="ORF">FHS49_002444</name>
</gene>
<dbReference type="RefSeq" id="WP_184018848.1">
    <property type="nucleotide sequence ID" value="NZ_JACIJC010000004.1"/>
</dbReference>
<name>A0A7W9EFV6_9SPHN</name>
<feature type="region of interest" description="Disordered" evidence="1">
    <location>
        <begin position="29"/>
        <end position="50"/>
    </location>
</feature>
<organism evidence="2 3">
    <name type="scientific">Sphingobium boeckii</name>
    <dbReference type="NCBI Taxonomy" id="1082345"/>
    <lineage>
        <taxon>Bacteria</taxon>
        <taxon>Pseudomonadati</taxon>
        <taxon>Pseudomonadota</taxon>
        <taxon>Alphaproteobacteria</taxon>
        <taxon>Sphingomonadales</taxon>
        <taxon>Sphingomonadaceae</taxon>
        <taxon>Sphingobium</taxon>
    </lineage>
</organism>